<proteinExistence type="predicted"/>
<organism evidence="1">
    <name type="scientific">Pseudomonas fluorescens (strain SBW25)</name>
    <dbReference type="NCBI Taxonomy" id="216595"/>
    <lineage>
        <taxon>Bacteria</taxon>
        <taxon>Pseudomonadati</taxon>
        <taxon>Pseudomonadota</taxon>
        <taxon>Gammaproteobacteria</taxon>
        <taxon>Pseudomonadales</taxon>
        <taxon>Pseudomonadaceae</taxon>
        <taxon>Pseudomonas</taxon>
    </lineage>
</organism>
<dbReference type="InterPro" id="IPR023346">
    <property type="entry name" value="Lysozyme-like_dom_sf"/>
</dbReference>
<keyword evidence="1" id="KW-0614">Plasmid</keyword>
<dbReference type="AlphaFoldDB" id="A0A0G4E4R7"/>
<evidence type="ECO:0000313" key="1">
    <source>
        <dbReference type="EMBL" id="CEK42169.1"/>
    </source>
</evidence>
<reference evidence="1" key="2">
    <citation type="submission" date="2015-06" db="EMBL/GenBank/DDBJ databases">
        <title>Environmentally co-occuring mercury resistance plasmids are genetically and phenotypically diverse and confer variable context-dependent fitness effects.</title>
        <authorList>
            <person name="Hall J.P.J."/>
            <person name="Harrison E."/>
            <person name="Lilley A.K."/>
            <person name="Paterson S."/>
            <person name="Spiers A.J."/>
            <person name="Brockhurst M.A."/>
        </authorList>
    </citation>
    <scope>NUCLEOTIDE SEQUENCE [LARGE SCALE GENOMIC DNA]</scope>
    <source>
        <strain evidence="1">SBW25</strain>
        <plasmid evidence="1">pQBR57</plasmid>
    </source>
</reference>
<dbReference type="EMBL" id="LN713926">
    <property type="protein sequence ID" value="CEK42169.1"/>
    <property type="molecule type" value="Genomic_DNA"/>
</dbReference>
<gene>
    <name evidence="1" type="ORF">PQBR57_0216</name>
</gene>
<protein>
    <recommendedName>
        <fullName evidence="2">Transglycosylase SLT domain-containing protein</fullName>
    </recommendedName>
</protein>
<dbReference type="SUPFAM" id="SSF53955">
    <property type="entry name" value="Lysozyme-like"/>
    <property type="match status" value="1"/>
</dbReference>
<sequence>MIRHFVTGLLFVSTPLLAHPYDSLIDSAARSQGIDPIVMRSVVQKETGKQPWAFNCDGEGFFFDSKERAIISLWQISRNPWLVKIGVTKDETVRQFFPSEAQARSFLNSYRAAQQRVGIAAAVLVSDSGKSVEVGQARIRQLWVVNTDIGIAQVNYRFHGVSRARVQQWFDPAYNLSYAASLIATHKRGGRSDLEAAADYHSKTPRVRAVYMKKLLPIYQSEKARAVTALATK</sequence>
<name>A0A0G4E4R7_PSEFS</name>
<dbReference type="RefSeq" id="WP_255255435.1">
    <property type="nucleotide sequence ID" value="NZ_LN713926.1"/>
</dbReference>
<reference evidence="1" key="1">
    <citation type="submission" date="2014-12" db="EMBL/GenBank/DDBJ databases">
        <authorList>
            <person name="Hall J."/>
        </authorList>
    </citation>
    <scope>NUCLEOTIDE SEQUENCE [LARGE SCALE GENOMIC DNA]</scope>
    <source>
        <strain evidence="1">SBW25</strain>
        <plasmid evidence="1">pQBR57</plasmid>
    </source>
</reference>
<accession>A0A0G4E4R7</accession>
<dbReference type="Gene3D" id="1.10.530.10">
    <property type="match status" value="1"/>
</dbReference>
<geneLocation type="plasmid" evidence="1">
    <name>pQBR57</name>
</geneLocation>
<evidence type="ECO:0008006" key="2">
    <source>
        <dbReference type="Google" id="ProtNLM"/>
    </source>
</evidence>